<dbReference type="EMBL" id="RXLQ01000003">
    <property type="protein sequence ID" value="RSZ59673.1"/>
    <property type="molecule type" value="Genomic_DNA"/>
</dbReference>
<accession>A0A430HQ94</accession>
<reference evidence="2 3" key="1">
    <citation type="submission" date="2018-12" db="EMBL/GenBank/DDBJ databases">
        <authorList>
            <person name="Yang E."/>
        </authorList>
    </citation>
    <scope>NUCLEOTIDE SEQUENCE [LARGE SCALE GENOMIC DNA]</scope>
    <source>
        <strain evidence="2 3">SOD</strain>
    </source>
</reference>
<dbReference type="AlphaFoldDB" id="A0A430HQ94"/>
<dbReference type="OrthoDB" id="8564513at2"/>
<evidence type="ECO:0000313" key="3">
    <source>
        <dbReference type="Proteomes" id="UP000278085"/>
    </source>
</evidence>
<organism evidence="2 3">
    <name type="scientific">Massilia atriviolacea</name>
    <dbReference type="NCBI Taxonomy" id="2495579"/>
    <lineage>
        <taxon>Bacteria</taxon>
        <taxon>Pseudomonadati</taxon>
        <taxon>Pseudomonadota</taxon>
        <taxon>Betaproteobacteria</taxon>
        <taxon>Burkholderiales</taxon>
        <taxon>Oxalobacteraceae</taxon>
        <taxon>Telluria group</taxon>
        <taxon>Massilia</taxon>
    </lineage>
</organism>
<comment type="caution">
    <text evidence="2">The sequence shown here is derived from an EMBL/GenBank/DDBJ whole genome shotgun (WGS) entry which is preliminary data.</text>
</comment>
<feature type="compositionally biased region" description="Basic and acidic residues" evidence="1">
    <location>
        <begin position="87"/>
        <end position="96"/>
    </location>
</feature>
<feature type="region of interest" description="Disordered" evidence="1">
    <location>
        <begin position="58"/>
        <end position="98"/>
    </location>
</feature>
<dbReference type="RefSeq" id="WP_126073035.1">
    <property type="nucleotide sequence ID" value="NZ_CP051166.1"/>
</dbReference>
<evidence type="ECO:0000256" key="1">
    <source>
        <dbReference type="SAM" id="MobiDB-lite"/>
    </source>
</evidence>
<proteinExistence type="predicted"/>
<keyword evidence="3" id="KW-1185">Reference proteome</keyword>
<evidence type="ECO:0000313" key="2">
    <source>
        <dbReference type="EMBL" id="RSZ59673.1"/>
    </source>
</evidence>
<gene>
    <name evidence="2" type="ORF">EJB06_05600</name>
</gene>
<protein>
    <submittedName>
        <fullName evidence="2">Uncharacterized protein</fullName>
    </submittedName>
</protein>
<dbReference type="Proteomes" id="UP000278085">
    <property type="component" value="Unassembled WGS sequence"/>
</dbReference>
<sequence length="166" mass="17597">MPARLKIMMAVMLGVGLLILFDSPTEPEVVGVAERPRRPQAVQAVQAAAAPLRAPAVAADPAGPVPDLFAGGPAQPGEQDAASAGAHDSHDPDAGEKPQAPFVLLGFKVEDGVREAYLLRGDAVLLARAGSVFDKRYRVRALRQESVDIQDQQTGKQHRISFGTEE</sequence>
<name>A0A430HQ94_9BURK</name>